<evidence type="ECO:0000313" key="3">
    <source>
        <dbReference type="EMBL" id="SEN00442.1"/>
    </source>
</evidence>
<dbReference type="EMBL" id="FOCQ01000004">
    <property type="protein sequence ID" value="SEN00442.1"/>
    <property type="molecule type" value="Genomic_DNA"/>
</dbReference>
<dbReference type="Pfam" id="PF01551">
    <property type="entry name" value="Peptidase_M23"/>
    <property type="match status" value="1"/>
</dbReference>
<evidence type="ECO:0000313" key="4">
    <source>
        <dbReference type="Proteomes" id="UP000199695"/>
    </source>
</evidence>
<dbReference type="InterPro" id="IPR016047">
    <property type="entry name" value="M23ase_b-sheet_dom"/>
</dbReference>
<dbReference type="PANTHER" id="PTHR21666:SF289">
    <property type="entry name" value="L-ALA--D-GLU ENDOPEPTIDASE"/>
    <property type="match status" value="1"/>
</dbReference>
<feature type="domain" description="M23ase beta-sheet core" evidence="2">
    <location>
        <begin position="163"/>
        <end position="262"/>
    </location>
</feature>
<sequence length="285" mass="33536">MRKVLIPLILLITAGNICWYVYDQTRLYWETHEVREFRVPGKWAPHYLATAKKYRVSWFYLASIDEVRTGYEKVSRKSIENHARQLRKLLDRKEDTPQHVEQALLQLYPRQDVIRMMQIADSYAWEAAPLSKDYQFPFRRQDRHKVAYSDTWGESRTYGGKRKHEGIDLMAPKGTPVVSVADGEVIRKGWNRLGGWRLLVQDADHPYIYYYYAHFSKYAKNIEEGDKVKKGQTIGYVGDSGYGPEGTTGKFRPHLHFGMYVREGMFSIQRDAVNPFPFLRVWDEK</sequence>
<evidence type="ECO:0000259" key="2">
    <source>
        <dbReference type="Pfam" id="PF01551"/>
    </source>
</evidence>
<dbReference type="Proteomes" id="UP000199695">
    <property type="component" value="Unassembled WGS sequence"/>
</dbReference>
<dbReference type="InterPro" id="IPR011055">
    <property type="entry name" value="Dup_hybrid_motif"/>
</dbReference>
<organism evidence="3 4">
    <name type="scientific">Lihuaxuella thermophila</name>
    <dbReference type="NCBI Taxonomy" id="1173111"/>
    <lineage>
        <taxon>Bacteria</taxon>
        <taxon>Bacillati</taxon>
        <taxon>Bacillota</taxon>
        <taxon>Bacilli</taxon>
        <taxon>Bacillales</taxon>
        <taxon>Thermoactinomycetaceae</taxon>
        <taxon>Lihuaxuella</taxon>
    </lineage>
</organism>
<protein>
    <submittedName>
        <fullName evidence="3">Peptidase family M23</fullName>
    </submittedName>
</protein>
<dbReference type="InterPro" id="IPR050570">
    <property type="entry name" value="Cell_wall_metabolism_enzyme"/>
</dbReference>
<dbReference type="SUPFAM" id="SSF51261">
    <property type="entry name" value="Duplicated hybrid motif"/>
    <property type="match status" value="1"/>
</dbReference>
<dbReference type="GO" id="GO:0004222">
    <property type="term" value="F:metalloendopeptidase activity"/>
    <property type="evidence" value="ECO:0007669"/>
    <property type="project" value="TreeGrafter"/>
</dbReference>
<evidence type="ECO:0000256" key="1">
    <source>
        <dbReference type="ARBA" id="ARBA00022729"/>
    </source>
</evidence>
<reference evidence="3 4" key="1">
    <citation type="submission" date="2016-10" db="EMBL/GenBank/DDBJ databases">
        <authorList>
            <person name="de Groot N.N."/>
        </authorList>
    </citation>
    <scope>NUCLEOTIDE SEQUENCE [LARGE SCALE GENOMIC DNA]</scope>
    <source>
        <strain evidence="3 4">DSM 46701</strain>
    </source>
</reference>
<name>A0A1H8CZS4_9BACL</name>
<dbReference type="Gene3D" id="2.70.70.10">
    <property type="entry name" value="Glucose Permease (Domain IIA)"/>
    <property type="match status" value="1"/>
</dbReference>
<dbReference type="CDD" id="cd12797">
    <property type="entry name" value="M23_peptidase"/>
    <property type="match status" value="1"/>
</dbReference>
<dbReference type="AlphaFoldDB" id="A0A1H8CZS4"/>
<proteinExistence type="predicted"/>
<dbReference type="PANTHER" id="PTHR21666">
    <property type="entry name" value="PEPTIDASE-RELATED"/>
    <property type="match status" value="1"/>
</dbReference>
<accession>A0A1H8CZS4</accession>
<dbReference type="RefSeq" id="WP_244527462.1">
    <property type="nucleotide sequence ID" value="NZ_FOCQ01000004.1"/>
</dbReference>
<keyword evidence="1" id="KW-0732">Signal</keyword>
<dbReference type="STRING" id="1173111.SAMN05444955_104208"/>
<keyword evidence="4" id="KW-1185">Reference proteome</keyword>
<gene>
    <name evidence="3" type="ORF">SAMN05444955_104208</name>
</gene>